<dbReference type="Proteomes" id="UP001500630">
    <property type="component" value="Unassembled WGS sequence"/>
</dbReference>
<organism evidence="1 2">
    <name type="scientific">Nonomuraea rosea</name>
    <dbReference type="NCBI Taxonomy" id="638574"/>
    <lineage>
        <taxon>Bacteria</taxon>
        <taxon>Bacillati</taxon>
        <taxon>Actinomycetota</taxon>
        <taxon>Actinomycetes</taxon>
        <taxon>Streptosporangiales</taxon>
        <taxon>Streptosporangiaceae</taxon>
        <taxon>Nonomuraea</taxon>
    </lineage>
</organism>
<sequence length="480" mass="51793">MTDTPEPGEIDLDDITLSQSVITVNERLRAVAVPIPRDLNRREADTLLRSYLEPGCFPEAVRRLSMRHLLVLVGAEEVGKRLGAIALLSRMSLAEGTITVLSPAGTAADLLSRTEYEPGRAYLLHDWIAESTDRIELVNLARKLAELGSYLVVTRNGVPSQAVEVEHPWAAPDPGELFDLCLRTFPLRAGRGGDELGRARYLALSLTTPAEVVRLAARMSPSDPSAGDWGGGPVDEEVAAWFDTKPPMREVLVVAALAFLHGLAEPDFEVRLGRLERLCHESGRRPYGGSLIAASGEVAGLRVPRHRGQVLGELVGRYGFWLWQPLREWVRSLAGEGPEIQVRAAEGVALLAAYSVKEVQHEFLEVWARGTAAERVAAAHVLSYMCADEALAPGALRLALEWTADPGHVRATAAAVALGGGLALRFPADSVRALWRLGAGTGPAATVAARSLALLLRQAGERDDDRSRELTALAAALRTE</sequence>
<dbReference type="EMBL" id="BAABDQ010000014">
    <property type="protein sequence ID" value="GAA3571042.1"/>
    <property type="molecule type" value="Genomic_DNA"/>
</dbReference>
<dbReference type="RefSeq" id="WP_345566843.1">
    <property type="nucleotide sequence ID" value="NZ_BAABDQ010000014.1"/>
</dbReference>
<keyword evidence="2" id="KW-1185">Reference proteome</keyword>
<accession>A0ABP6XRW2</accession>
<evidence type="ECO:0000313" key="2">
    <source>
        <dbReference type="Proteomes" id="UP001500630"/>
    </source>
</evidence>
<evidence type="ECO:0008006" key="3">
    <source>
        <dbReference type="Google" id="ProtNLM"/>
    </source>
</evidence>
<gene>
    <name evidence="1" type="ORF">GCM10022419_059860</name>
</gene>
<proteinExistence type="predicted"/>
<protein>
    <recommendedName>
        <fullName evidence="3">HEAT repeat domain-containing protein</fullName>
    </recommendedName>
</protein>
<reference evidence="2" key="1">
    <citation type="journal article" date="2019" name="Int. J. Syst. Evol. Microbiol.">
        <title>The Global Catalogue of Microorganisms (GCM) 10K type strain sequencing project: providing services to taxonomists for standard genome sequencing and annotation.</title>
        <authorList>
            <consortium name="The Broad Institute Genomics Platform"/>
            <consortium name="The Broad Institute Genome Sequencing Center for Infectious Disease"/>
            <person name="Wu L."/>
            <person name="Ma J."/>
        </authorList>
    </citation>
    <scope>NUCLEOTIDE SEQUENCE [LARGE SCALE GENOMIC DNA]</scope>
    <source>
        <strain evidence="2">JCM 17326</strain>
    </source>
</reference>
<name>A0ABP6XRW2_9ACTN</name>
<comment type="caution">
    <text evidence="1">The sequence shown here is derived from an EMBL/GenBank/DDBJ whole genome shotgun (WGS) entry which is preliminary data.</text>
</comment>
<evidence type="ECO:0000313" key="1">
    <source>
        <dbReference type="EMBL" id="GAA3571042.1"/>
    </source>
</evidence>